<dbReference type="EMBL" id="JAVAIM010000001">
    <property type="protein sequence ID" value="MDP4573657.1"/>
    <property type="molecule type" value="Genomic_DNA"/>
</dbReference>
<reference evidence="1 2" key="1">
    <citation type="submission" date="2023-08" db="EMBL/GenBank/DDBJ databases">
        <title>genomic of G39.</title>
        <authorList>
            <person name="Wang Y."/>
        </authorList>
    </citation>
    <scope>NUCLEOTIDE SEQUENCE [LARGE SCALE GENOMIC DNA]</scope>
    <source>
        <strain evidence="1 2">G39</strain>
    </source>
</reference>
<proteinExistence type="predicted"/>
<organism evidence="1 2">
    <name type="scientific">Qipengyuania profundimaris</name>
    <dbReference type="NCBI Taxonomy" id="3067652"/>
    <lineage>
        <taxon>Bacteria</taxon>
        <taxon>Pseudomonadati</taxon>
        <taxon>Pseudomonadota</taxon>
        <taxon>Alphaproteobacteria</taxon>
        <taxon>Sphingomonadales</taxon>
        <taxon>Erythrobacteraceae</taxon>
        <taxon>Qipengyuania</taxon>
    </lineage>
</organism>
<dbReference type="Proteomes" id="UP001240639">
    <property type="component" value="Unassembled WGS sequence"/>
</dbReference>
<sequence>MQTLELQEIEIVGGGDYAREAAIAAGAAFGGTYGGAVGGAIGGFAGGLWYDWAESVGGSNVASVSDRYDRYQQ</sequence>
<name>A0ABT9HKH9_9SPHN</name>
<evidence type="ECO:0000313" key="1">
    <source>
        <dbReference type="EMBL" id="MDP4573657.1"/>
    </source>
</evidence>
<dbReference type="Pfam" id="PF17508">
    <property type="entry name" value="MccV"/>
    <property type="match status" value="1"/>
</dbReference>
<accession>A0ABT9HKH9</accession>
<comment type="caution">
    <text evidence="1">The sequence shown here is derived from an EMBL/GenBank/DDBJ whole genome shotgun (WGS) entry which is preliminary data.</text>
</comment>
<keyword evidence="2" id="KW-1185">Reference proteome</keyword>
<protein>
    <submittedName>
        <fullName evidence="1">Colicin V family bacteriocin</fullName>
    </submittedName>
</protein>
<dbReference type="InterPro" id="IPR020280">
    <property type="entry name" value="MccV"/>
</dbReference>
<evidence type="ECO:0000313" key="2">
    <source>
        <dbReference type="Proteomes" id="UP001240639"/>
    </source>
</evidence>
<gene>
    <name evidence="1" type="ORF">Q9K02_00710</name>
</gene>
<dbReference type="RefSeq" id="WP_305931148.1">
    <property type="nucleotide sequence ID" value="NZ_JAVAIM010000001.1"/>
</dbReference>